<name>A0AAE0YF15_9GAST</name>
<evidence type="ECO:0000313" key="2">
    <source>
        <dbReference type="Proteomes" id="UP001283361"/>
    </source>
</evidence>
<reference evidence="1" key="1">
    <citation type="journal article" date="2023" name="G3 (Bethesda)">
        <title>A reference genome for the long-term kleptoplast-retaining sea slug Elysia crispata morphotype clarki.</title>
        <authorList>
            <person name="Eastman K.E."/>
            <person name="Pendleton A.L."/>
            <person name="Shaikh M.A."/>
            <person name="Suttiyut T."/>
            <person name="Ogas R."/>
            <person name="Tomko P."/>
            <person name="Gavelis G."/>
            <person name="Widhalm J.R."/>
            <person name="Wisecaver J.H."/>
        </authorList>
    </citation>
    <scope>NUCLEOTIDE SEQUENCE</scope>
    <source>
        <strain evidence="1">ECLA1</strain>
    </source>
</reference>
<gene>
    <name evidence="1" type="ORF">RRG08_060037</name>
</gene>
<dbReference type="AlphaFoldDB" id="A0AAE0YF15"/>
<dbReference type="EMBL" id="JAWDGP010006349">
    <property type="protein sequence ID" value="KAK3742538.1"/>
    <property type="molecule type" value="Genomic_DNA"/>
</dbReference>
<dbReference type="Proteomes" id="UP001283361">
    <property type="component" value="Unassembled WGS sequence"/>
</dbReference>
<proteinExistence type="predicted"/>
<accession>A0AAE0YF15</accession>
<organism evidence="1 2">
    <name type="scientific">Elysia crispata</name>
    <name type="common">lettuce slug</name>
    <dbReference type="NCBI Taxonomy" id="231223"/>
    <lineage>
        <taxon>Eukaryota</taxon>
        <taxon>Metazoa</taxon>
        <taxon>Spiralia</taxon>
        <taxon>Lophotrochozoa</taxon>
        <taxon>Mollusca</taxon>
        <taxon>Gastropoda</taxon>
        <taxon>Heterobranchia</taxon>
        <taxon>Euthyneura</taxon>
        <taxon>Panpulmonata</taxon>
        <taxon>Sacoglossa</taxon>
        <taxon>Placobranchoidea</taxon>
        <taxon>Plakobranchidae</taxon>
        <taxon>Elysia</taxon>
    </lineage>
</organism>
<comment type="caution">
    <text evidence="1">The sequence shown here is derived from an EMBL/GenBank/DDBJ whole genome shotgun (WGS) entry which is preliminary data.</text>
</comment>
<protein>
    <submittedName>
        <fullName evidence="1">Uncharacterized protein</fullName>
    </submittedName>
</protein>
<evidence type="ECO:0000313" key="1">
    <source>
        <dbReference type="EMBL" id="KAK3742538.1"/>
    </source>
</evidence>
<keyword evidence="2" id="KW-1185">Reference proteome</keyword>
<sequence>MSSCDPASVVSGSSPVNRLYNRITLPDEVLTGVSLPTTLWSTFNRGSLHFSLSPKLYKIFIYFNKLDQMNIVRTGVFYTNTTLSRMSGNEEYYVPATFTLSESNRPPSCHTHGTYLMILKLTIFSTNLRGTPTK</sequence>